<sequence>MNPASIRKVLTSLNIKKNVLFLISVALLVSNVILSIFVISSKEKIIIVPPSLKEEFSVSGSDFSDSYIEQMTLFFSDLLLDLTPDNIKYKSEILLKYVDSSSYHALSEYYEKEAEKHKK</sequence>
<keyword evidence="1" id="KW-0812">Transmembrane</keyword>
<gene>
    <name evidence="2" type="ORF">Cyrtocomes_01151</name>
</gene>
<evidence type="ECO:0000313" key="3">
    <source>
        <dbReference type="Proteomes" id="UP001293791"/>
    </source>
</evidence>
<proteinExistence type="predicted"/>
<dbReference type="EMBL" id="JARGYT010000104">
    <property type="protein sequence ID" value="MDZ5762757.1"/>
    <property type="molecule type" value="Genomic_DNA"/>
</dbReference>
<keyword evidence="3" id="KW-1185">Reference proteome</keyword>
<protein>
    <submittedName>
        <fullName evidence="2">Type IV conjugative transfer system protein TraE N-terminal domain protein</fullName>
    </submittedName>
</protein>
<organism evidence="2 3">
    <name type="scientific">Candidatus Cyrtobacter comes</name>
    <dbReference type="NCBI Taxonomy" id="675776"/>
    <lineage>
        <taxon>Bacteria</taxon>
        <taxon>Pseudomonadati</taxon>
        <taxon>Pseudomonadota</taxon>
        <taxon>Alphaproteobacteria</taxon>
        <taxon>Rickettsiales</taxon>
        <taxon>Candidatus Midichloriaceae</taxon>
        <taxon>Candidatus Cyrtobacter</taxon>
    </lineage>
</organism>
<dbReference type="Proteomes" id="UP001293791">
    <property type="component" value="Unassembled WGS sequence"/>
</dbReference>
<reference evidence="2 3" key="1">
    <citation type="submission" date="2023-02" db="EMBL/GenBank/DDBJ databases">
        <title>Host association and intracellularity evolved multiple times independently in the Rickettsiales.</title>
        <authorList>
            <person name="Castelli M."/>
            <person name="Nardi T."/>
            <person name="Gammuto L."/>
            <person name="Bellinzona G."/>
            <person name="Sabaneyeva E."/>
            <person name="Potekhin A."/>
            <person name="Serra V."/>
            <person name="Petroni G."/>
            <person name="Sassera D."/>
        </authorList>
    </citation>
    <scope>NUCLEOTIDE SEQUENCE [LARGE SCALE GENOMIC DNA]</scope>
    <source>
        <strain evidence="2 3">BOD18</strain>
    </source>
</reference>
<comment type="caution">
    <text evidence="2">The sequence shown here is derived from an EMBL/GenBank/DDBJ whole genome shotgun (WGS) entry which is preliminary data.</text>
</comment>
<feature type="transmembrane region" description="Helical" evidence="1">
    <location>
        <begin position="20"/>
        <end position="39"/>
    </location>
</feature>
<keyword evidence="1" id="KW-0472">Membrane</keyword>
<dbReference type="Pfam" id="PF05309">
    <property type="entry name" value="TraE"/>
    <property type="match status" value="1"/>
</dbReference>
<evidence type="ECO:0000256" key="1">
    <source>
        <dbReference type="SAM" id="Phobius"/>
    </source>
</evidence>
<evidence type="ECO:0000313" key="2">
    <source>
        <dbReference type="EMBL" id="MDZ5762757.1"/>
    </source>
</evidence>
<accession>A0ABU5L9N6</accession>
<keyword evidence="1" id="KW-1133">Transmembrane helix</keyword>
<name>A0ABU5L9N6_9RICK</name>
<dbReference type="RefSeq" id="WP_322498198.1">
    <property type="nucleotide sequence ID" value="NZ_JARGYT010000104.1"/>
</dbReference>
<dbReference type="InterPro" id="IPR007973">
    <property type="entry name" value="Pilus_assembly_TraE"/>
</dbReference>